<reference evidence="3 4" key="1">
    <citation type="journal article" date="2016" name="Front. Microbiol.">
        <title>Fuerstia marisgermanicae gen. nov., sp. nov., an Unusual Member of the Phylum Planctomycetes from the German Wadden Sea.</title>
        <authorList>
            <person name="Kohn T."/>
            <person name="Heuer A."/>
            <person name="Jogler M."/>
            <person name="Vollmers J."/>
            <person name="Boedeker C."/>
            <person name="Bunk B."/>
            <person name="Rast P."/>
            <person name="Borchert D."/>
            <person name="Glockner I."/>
            <person name="Freese H.M."/>
            <person name="Klenk H.P."/>
            <person name="Overmann J."/>
            <person name="Kaster A.K."/>
            <person name="Rohde M."/>
            <person name="Wiegand S."/>
            <person name="Jogler C."/>
        </authorList>
    </citation>
    <scope>NUCLEOTIDE SEQUENCE [LARGE SCALE GENOMIC DNA]</scope>
    <source>
        <strain evidence="3 4">NH11</strain>
    </source>
</reference>
<feature type="compositionally biased region" description="Polar residues" evidence="1">
    <location>
        <begin position="109"/>
        <end position="119"/>
    </location>
</feature>
<feature type="domain" description="CheW-like" evidence="2">
    <location>
        <begin position="1"/>
        <end position="104"/>
    </location>
</feature>
<dbReference type="KEGG" id="fmr:Fuma_04234"/>
<dbReference type="GO" id="GO:0007165">
    <property type="term" value="P:signal transduction"/>
    <property type="evidence" value="ECO:0007669"/>
    <property type="project" value="InterPro"/>
</dbReference>
<evidence type="ECO:0000313" key="4">
    <source>
        <dbReference type="Proteomes" id="UP000187735"/>
    </source>
</evidence>
<dbReference type="STRING" id="1891926.Fuma_04234"/>
<feature type="region of interest" description="Disordered" evidence="1">
    <location>
        <begin position="109"/>
        <end position="128"/>
    </location>
</feature>
<protein>
    <submittedName>
        <fullName evidence="3">CheW-like domain protein</fullName>
    </submittedName>
</protein>
<dbReference type="EMBL" id="CP017641">
    <property type="protein sequence ID" value="APZ94602.1"/>
    <property type="molecule type" value="Genomic_DNA"/>
</dbReference>
<name>A0A1P8WKK1_9PLAN</name>
<proteinExistence type="predicted"/>
<dbReference type="Gene3D" id="2.40.50.180">
    <property type="entry name" value="CheA-289, Domain 4"/>
    <property type="match status" value="1"/>
</dbReference>
<dbReference type="SUPFAM" id="SSF50341">
    <property type="entry name" value="CheW-like"/>
    <property type="match status" value="1"/>
</dbReference>
<evidence type="ECO:0000259" key="2">
    <source>
        <dbReference type="PROSITE" id="PS50851"/>
    </source>
</evidence>
<evidence type="ECO:0000256" key="1">
    <source>
        <dbReference type="SAM" id="MobiDB-lite"/>
    </source>
</evidence>
<dbReference type="GO" id="GO:0006935">
    <property type="term" value="P:chemotaxis"/>
    <property type="evidence" value="ECO:0007669"/>
    <property type="project" value="InterPro"/>
</dbReference>
<dbReference type="Pfam" id="PF01584">
    <property type="entry name" value="CheW"/>
    <property type="match status" value="1"/>
</dbReference>
<dbReference type="InterPro" id="IPR002545">
    <property type="entry name" value="CheW-lke_dom"/>
</dbReference>
<keyword evidence="4" id="KW-1185">Reference proteome</keyword>
<organism evidence="3 4">
    <name type="scientific">Fuerstiella marisgermanici</name>
    <dbReference type="NCBI Taxonomy" id="1891926"/>
    <lineage>
        <taxon>Bacteria</taxon>
        <taxon>Pseudomonadati</taxon>
        <taxon>Planctomycetota</taxon>
        <taxon>Planctomycetia</taxon>
        <taxon>Planctomycetales</taxon>
        <taxon>Planctomycetaceae</taxon>
        <taxon>Fuerstiella</taxon>
    </lineage>
</organism>
<dbReference type="InterPro" id="IPR036061">
    <property type="entry name" value="CheW-like_dom_sf"/>
</dbReference>
<dbReference type="PROSITE" id="PS50851">
    <property type="entry name" value="CHEW"/>
    <property type="match status" value="1"/>
</dbReference>
<evidence type="ECO:0000313" key="3">
    <source>
        <dbReference type="EMBL" id="APZ94602.1"/>
    </source>
</evidence>
<dbReference type="AlphaFoldDB" id="A0A1P8WKK1"/>
<sequence>MPGLPGVFRGLLHVRSEFVPLLNLASVLRQPETSDGEIMLVLDDVDGPWAVFVDEVSGLRALDISDAPESDAAGIASVVTGWATVDDEVVQVLDQSAIRQFAERELASTGRSSGLQANAPTRERMGAL</sequence>
<gene>
    <name evidence="3" type="ORF">Fuma_04234</name>
</gene>
<accession>A0A1P8WKK1</accession>
<dbReference type="Proteomes" id="UP000187735">
    <property type="component" value="Chromosome"/>
</dbReference>